<gene>
    <name evidence="2" type="ORF">PACLA_8A012973</name>
</gene>
<comment type="caution">
    <text evidence="2">The sequence shown here is derived from an EMBL/GenBank/DDBJ whole genome shotgun (WGS) entry which is preliminary data.</text>
</comment>
<dbReference type="Proteomes" id="UP001152795">
    <property type="component" value="Unassembled WGS sequence"/>
</dbReference>
<keyword evidence="3" id="KW-1185">Reference proteome</keyword>
<evidence type="ECO:0000313" key="3">
    <source>
        <dbReference type="Proteomes" id="UP001152795"/>
    </source>
</evidence>
<sequence>MTEAQELGRMKRVQNGHRTSTKRTISAANDLLTISVDEKSKLAPHVVKLTLYKKTLEDKIVVFQQQDNAILELVGDDDVELEIEQAAILRENMQSTILEIENTLTKITQSNESANIVIENSPTPSTAQSNSIPPTPQNNQTETVLVMAGFEEMQGPGSPSQSGITQLGLAIK</sequence>
<reference evidence="2" key="1">
    <citation type="submission" date="2020-04" db="EMBL/GenBank/DDBJ databases">
        <authorList>
            <person name="Alioto T."/>
            <person name="Alioto T."/>
            <person name="Gomez Garrido J."/>
        </authorList>
    </citation>
    <scope>NUCLEOTIDE SEQUENCE</scope>
    <source>
        <strain evidence="2">A484AB</strain>
    </source>
</reference>
<accession>A0A7D9HX78</accession>
<organism evidence="2 3">
    <name type="scientific">Paramuricea clavata</name>
    <name type="common">Red gorgonian</name>
    <name type="synonym">Violescent sea-whip</name>
    <dbReference type="NCBI Taxonomy" id="317549"/>
    <lineage>
        <taxon>Eukaryota</taxon>
        <taxon>Metazoa</taxon>
        <taxon>Cnidaria</taxon>
        <taxon>Anthozoa</taxon>
        <taxon>Octocorallia</taxon>
        <taxon>Malacalcyonacea</taxon>
        <taxon>Plexauridae</taxon>
        <taxon>Paramuricea</taxon>
    </lineage>
</organism>
<feature type="compositionally biased region" description="Basic residues" evidence="1">
    <location>
        <begin position="10"/>
        <end position="21"/>
    </location>
</feature>
<evidence type="ECO:0000313" key="2">
    <source>
        <dbReference type="EMBL" id="CAB3994025.1"/>
    </source>
</evidence>
<feature type="region of interest" description="Disordered" evidence="1">
    <location>
        <begin position="152"/>
        <end position="172"/>
    </location>
</feature>
<name>A0A7D9HX78_PARCT</name>
<proteinExistence type="predicted"/>
<evidence type="ECO:0000256" key="1">
    <source>
        <dbReference type="SAM" id="MobiDB-lite"/>
    </source>
</evidence>
<protein>
    <submittedName>
        <fullName evidence="2">Uncharacterized protein</fullName>
    </submittedName>
</protein>
<dbReference type="AlphaFoldDB" id="A0A7D9HX78"/>
<dbReference type="EMBL" id="CACRXK020002375">
    <property type="protein sequence ID" value="CAB3994025.1"/>
    <property type="molecule type" value="Genomic_DNA"/>
</dbReference>
<feature type="region of interest" description="Disordered" evidence="1">
    <location>
        <begin position="119"/>
        <end position="139"/>
    </location>
</feature>
<feature type="region of interest" description="Disordered" evidence="1">
    <location>
        <begin position="1"/>
        <end position="24"/>
    </location>
</feature>